<name>A0AAE0Z8V9_9GAST</name>
<feature type="region of interest" description="Disordered" evidence="1">
    <location>
        <begin position="1"/>
        <end position="31"/>
    </location>
</feature>
<keyword evidence="3" id="KW-1185">Reference proteome</keyword>
<evidence type="ECO:0000256" key="1">
    <source>
        <dbReference type="SAM" id="MobiDB-lite"/>
    </source>
</evidence>
<feature type="region of interest" description="Disordered" evidence="1">
    <location>
        <begin position="67"/>
        <end position="92"/>
    </location>
</feature>
<dbReference type="EMBL" id="JAWDGP010004371">
    <property type="protein sequence ID" value="KAK3764855.1"/>
    <property type="molecule type" value="Genomic_DNA"/>
</dbReference>
<protein>
    <submittedName>
        <fullName evidence="2">Uncharacterized protein</fullName>
    </submittedName>
</protein>
<organism evidence="2 3">
    <name type="scientific">Elysia crispata</name>
    <name type="common">lettuce slug</name>
    <dbReference type="NCBI Taxonomy" id="231223"/>
    <lineage>
        <taxon>Eukaryota</taxon>
        <taxon>Metazoa</taxon>
        <taxon>Spiralia</taxon>
        <taxon>Lophotrochozoa</taxon>
        <taxon>Mollusca</taxon>
        <taxon>Gastropoda</taxon>
        <taxon>Heterobranchia</taxon>
        <taxon>Euthyneura</taxon>
        <taxon>Panpulmonata</taxon>
        <taxon>Sacoglossa</taxon>
        <taxon>Placobranchoidea</taxon>
        <taxon>Plakobranchidae</taxon>
        <taxon>Elysia</taxon>
    </lineage>
</organism>
<proteinExistence type="predicted"/>
<reference evidence="2" key="1">
    <citation type="journal article" date="2023" name="G3 (Bethesda)">
        <title>A reference genome for the long-term kleptoplast-retaining sea slug Elysia crispata morphotype clarki.</title>
        <authorList>
            <person name="Eastman K.E."/>
            <person name="Pendleton A.L."/>
            <person name="Shaikh M.A."/>
            <person name="Suttiyut T."/>
            <person name="Ogas R."/>
            <person name="Tomko P."/>
            <person name="Gavelis G."/>
            <person name="Widhalm J.R."/>
            <person name="Wisecaver J.H."/>
        </authorList>
    </citation>
    <scope>NUCLEOTIDE SEQUENCE</scope>
    <source>
        <strain evidence="2">ECLA1</strain>
    </source>
</reference>
<feature type="compositionally biased region" description="Basic and acidic residues" evidence="1">
    <location>
        <begin position="17"/>
        <end position="27"/>
    </location>
</feature>
<dbReference type="Proteomes" id="UP001283361">
    <property type="component" value="Unassembled WGS sequence"/>
</dbReference>
<dbReference type="AlphaFoldDB" id="A0AAE0Z8V9"/>
<accession>A0AAE0Z8V9</accession>
<evidence type="ECO:0000313" key="2">
    <source>
        <dbReference type="EMBL" id="KAK3764855.1"/>
    </source>
</evidence>
<gene>
    <name evidence="2" type="ORF">RRG08_048337</name>
</gene>
<sequence length="104" mass="11720">MIDKQDVPEGFWGYNGERQRSSEKFGSHFDPNSSQVKLDAMTNLLYQAPSFTKEGKNIYVTSQMVVSSKSDQTQPDIGRVSHDHRNDSPLPVIKWSNIGTNGLF</sequence>
<comment type="caution">
    <text evidence="2">The sequence shown here is derived from an EMBL/GenBank/DDBJ whole genome shotgun (WGS) entry which is preliminary data.</text>
</comment>
<evidence type="ECO:0000313" key="3">
    <source>
        <dbReference type="Proteomes" id="UP001283361"/>
    </source>
</evidence>